<accession>A0ABM9GZC3</accession>
<name>A0ABM9GZC3_STRGL</name>
<keyword evidence="3" id="KW-1185">Reference proteome</keyword>
<proteinExistence type="predicted"/>
<organism evidence="2 3">
    <name type="scientific">Streptomyces globisporus</name>
    <dbReference type="NCBI Taxonomy" id="1908"/>
    <lineage>
        <taxon>Bacteria</taxon>
        <taxon>Bacillati</taxon>
        <taxon>Actinomycetota</taxon>
        <taxon>Actinomycetes</taxon>
        <taxon>Kitasatosporales</taxon>
        <taxon>Streptomycetaceae</taxon>
        <taxon>Streptomyces</taxon>
    </lineage>
</organism>
<evidence type="ECO:0000256" key="1">
    <source>
        <dbReference type="SAM" id="MobiDB-lite"/>
    </source>
</evidence>
<evidence type="ECO:0000313" key="3">
    <source>
        <dbReference type="Proteomes" id="UP001154015"/>
    </source>
</evidence>
<dbReference type="Proteomes" id="UP001154015">
    <property type="component" value="Unassembled WGS sequence"/>
</dbReference>
<feature type="compositionally biased region" description="Basic residues" evidence="1">
    <location>
        <begin position="82"/>
        <end position="93"/>
    </location>
</feature>
<reference evidence="2" key="1">
    <citation type="submission" date="2022-03" db="EMBL/GenBank/DDBJ databases">
        <authorList>
            <person name="Leyn A S."/>
        </authorList>
    </citation>
    <scope>NUCLEOTIDE SEQUENCE</scope>
    <source>
        <strain evidence="2">Streptomyces globisporus 4-3</strain>
    </source>
</reference>
<evidence type="ECO:0000313" key="2">
    <source>
        <dbReference type="EMBL" id="CAH9416666.1"/>
    </source>
</evidence>
<protein>
    <submittedName>
        <fullName evidence="2">Uncharacterized protein</fullName>
    </submittedName>
</protein>
<comment type="caution">
    <text evidence="2">The sequence shown here is derived from an EMBL/GenBank/DDBJ whole genome shotgun (WGS) entry which is preliminary data.</text>
</comment>
<sequence length="93" mass="10619">MVDMRPSPQRLDDVLNASDRFFGPGKSGRAWDWLLHEYRRARVYVDVDVRRMATWPDLATYGPQEVTGPSVPAARLPGSGRVPRRGARRDRRA</sequence>
<feature type="region of interest" description="Disordered" evidence="1">
    <location>
        <begin position="62"/>
        <end position="93"/>
    </location>
</feature>
<dbReference type="EMBL" id="CAKXYP010000009">
    <property type="protein sequence ID" value="CAH9416666.1"/>
    <property type="molecule type" value="Genomic_DNA"/>
</dbReference>
<gene>
    <name evidence="2" type="ORF">SGL43_03692</name>
</gene>